<keyword evidence="8 15" id="KW-0675">Receptor</keyword>
<reference evidence="15" key="1">
    <citation type="submission" date="2020-08" db="EMBL/GenBank/DDBJ databases">
        <authorList>
            <person name="Cejkova D."/>
            <person name="Kubasova T."/>
            <person name="Jahodarova E."/>
            <person name="Rychlik I."/>
        </authorList>
    </citation>
    <scope>NUCLEOTIDE SEQUENCE</scope>
    <source>
        <strain evidence="15">An824</strain>
    </source>
</reference>
<feature type="transmembrane region" description="Helical" evidence="12">
    <location>
        <begin position="21"/>
        <end position="45"/>
    </location>
</feature>
<dbReference type="Pfam" id="PF07715">
    <property type="entry name" value="Plug"/>
    <property type="match status" value="1"/>
</dbReference>
<keyword evidence="7 10" id="KW-0472">Membrane</keyword>
<evidence type="ECO:0000256" key="1">
    <source>
        <dbReference type="ARBA" id="ARBA00004571"/>
    </source>
</evidence>
<proteinExistence type="inferred from homology"/>
<evidence type="ECO:0000256" key="11">
    <source>
        <dbReference type="RuleBase" id="RU003357"/>
    </source>
</evidence>
<dbReference type="PANTHER" id="PTHR30069:SF29">
    <property type="entry name" value="HEMOGLOBIN AND HEMOGLOBIN-HAPTOGLOBIN-BINDING PROTEIN 1-RELATED"/>
    <property type="match status" value="1"/>
</dbReference>
<evidence type="ECO:0000313" key="16">
    <source>
        <dbReference type="Proteomes" id="UP000706891"/>
    </source>
</evidence>
<keyword evidence="9 10" id="KW-0998">Cell outer membrane</keyword>
<keyword evidence="5" id="KW-0732">Signal</keyword>
<dbReference type="GO" id="GO:0044718">
    <property type="term" value="P:siderophore transmembrane transport"/>
    <property type="evidence" value="ECO:0007669"/>
    <property type="project" value="TreeGrafter"/>
</dbReference>
<dbReference type="EMBL" id="JACJJG010000062">
    <property type="protein sequence ID" value="MBM6674246.1"/>
    <property type="molecule type" value="Genomic_DNA"/>
</dbReference>
<comment type="similarity">
    <text evidence="10 11">Belongs to the TonB-dependent receptor family.</text>
</comment>
<keyword evidence="3 10" id="KW-1134">Transmembrane beta strand</keyword>
<evidence type="ECO:0000256" key="9">
    <source>
        <dbReference type="ARBA" id="ARBA00023237"/>
    </source>
</evidence>
<keyword evidence="2 10" id="KW-0813">Transport</keyword>
<dbReference type="PROSITE" id="PS52016">
    <property type="entry name" value="TONB_DEPENDENT_REC_3"/>
    <property type="match status" value="1"/>
</dbReference>
<dbReference type="InterPro" id="IPR012910">
    <property type="entry name" value="Plug_dom"/>
</dbReference>
<feature type="domain" description="TonB-dependent receptor plug" evidence="14">
    <location>
        <begin position="87"/>
        <end position="190"/>
    </location>
</feature>
<dbReference type="AlphaFoldDB" id="A0A939B7W8"/>
<keyword evidence="4 10" id="KW-0812">Transmembrane</keyword>
<keyword evidence="12" id="KW-1133">Transmembrane helix</keyword>
<evidence type="ECO:0000256" key="12">
    <source>
        <dbReference type="SAM" id="Phobius"/>
    </source>
</evidence>
<evidence type="ECO:0000256" key="6">
    <source>
        <dbReference type="ARBA" id="ARBA00023077"/>
    </source>
</evidence>
<dbReference type="InterPro" id="IPR039426">
    <property type="entry name" value="TonB-dep_rcpt-like"/>
</dbReference>
<dbReference type="GO" id="GO:0009279">
    <property type="term" value="C:cell outer membrane"/>
    <property type="evidence" value="ECO:0007669"/>
    <property type="project" value="UniProtKB-SubCell"/>
</dbReference>
<dbReference type="PANTHER" id="PTHR30069">
    <property type="entry name" value="TONB-DEPENDENT OUTER MEMBRANE RECEPTOR"/>
    <property type="match status" value="1"/>
</dbReference>
<comment type="caution">
    <text evidence="15">The sequence shown here is derived from an EMBL/GenBank/DDBJ whole genome shotgun (WGS) entry which is preliminary data.</text>
</comment>
<keyword evidence="6 11" id="KW-0798">TonB box</keyword>
<evidence type="ECO:0000256" key="2">
    <source>
        <dbReference type="ARBA" id="ARBA00022448"/>
    </source>
</evidence>
<dbReference type="RefSeq" id="WP_205105433.1">
    <property type="nucleotide sequence ID" value="NZ_JACJJG010000062.1"/>
</dbReference>
<keyword evidence="16" id="KW-1185">Reference proteome</keyword>
<dbReference type="SUPFAM" id="SSF56935">
    <property type="entry name" value="Porins"/>
    <property type="match status" value="1"/>
</dbReference>
<evidence type="ECO:0000256" key="10">
    <source>
        <dbReference type="PROSITE-ProRule" id="PRU01360"/>
    </source>
</evidence>
<evidence type="ECO:0000256" key="4">
    <source>
        <dbReference type="ARBA" id="ARBA00022692"/>
    </source>
</evidence>
<evidence type="ECO:0000259" key="13">
    <source>
        <dbReference type="Pfam" id="PF00593"/>
    </source>
</evidence>
<sequence length="719" mass="79503">MYKTVFNKRESFKFKHFSRKGYALFACLGREVIVGTLSVATLTYAKADGVSVRTDIAEAGIADTTRVMTLDEVDVTASRAPLAGGRVPRIVTVLGRDEIAAAPAQSVNDLLKYAVGVDVRQRGPIGAQTDIGIRGGTSEHIAILLNGVNICDPQTGHNAFDLPVDISDIERIEVVEGPAGRIYGTSSLLGAVNIVTKAADASSIEARAEGGSFGYADAGARLGLATGKWSNSISGGYTRSDGYLRSKSGSLNADYSGGRAFYQGRYGDGSVALDWHAGVSTKGWGSNTFYSTLSDEQYEHTTKYFTAVKAETKGGWFHFLPSVYWNRFNDRYEFYRGAPDSSPFNYHRTDVIGLNLNSWFDWTLGRTAFGAEVRNEDIISTTLGEPLSSPKPIHGTDREYTCGLNRTNISLYLEHNVVWRRLTVSAGFTAVRNTWSEMPFKIYPGIDASYALTTALKAYASFNMSLRMPSFTELYYSVDGHKADKHLKPEEMSAVEGGLRYSAGGVSATLSVYRHWGKNMIDWIMDSIQADEQTSRQGADMASGSDANLLVNSSARSSSLYQVWTSVNHARIKSTGIEASVALDFRRLLPVQRLLRSFDVAYSYIDQSQRREESIQSMYALEYLRHKVVARLGIDILPSLALDVNYRFQERVGGYTDTDGVDRRYKPYSLVEARLAWNCRQYSLYVEANNLFNTDYVDYGNVPQPGLWVMAGAKLNFRL</sequence>
<name>A0A939B7W8_9BACT</name>
<dbReference type="Gene3D" id="2.40.170.20">
    <property type="entry name" value="TonB-dependent receptor, beta-barrel domain"/>
    <property type="match status" value="1"/>
</dbReference>
<dbReference type="InterPro" id="IPR037066">
    <property type="entry name" value="Plug_dom_sf"/>
</dbReference>
<dbReference type="Proteomes" id="UP000706891">
    <property type="component" value="Unassembled WGS sequence"/>
</dbReference>
<evidence type="ECO:0000256" key="5">
    <source>
        <dbReference type="ARBA" id="ARBA00022729"/>
    </source>
</evidence>
<gene>
    <name evidence="15" type="ORF">H6A34_10215</name>
</gene>
<dbReference type="InterPro" id="IPR000531">
    <property type="entry name" value="Beta-barrel_TonB"/>
</dbReference>
<organism evidence="15 16">
    <name type="scientific">Marseilla massiliensis</name>
    <dbReference type="NCBI Taxonomy" id="1841864"/>
    <lineage>
        <taxon>Bacteria</taxon>
        <taxon>Pseudomonadati</taxon>
        <taxon>Bacteroidota</taxon>
        <taxon>Bacteroidia</taxon>
        <taxon>Bacteroidales</taxon>
        <taxon>Prevotellaceae</taxon>
        <taxon>Marseilla</taxon>
    </lineage>
</organism>
<dbReference type="Gene3D" id="2.170.130.10">
    <property type="entry name" value="TonB-dependent receptor, plug domain"/>
    <property type="match status" value="1"/>
</dbReference>
<dbReference type="Pfam" id="PF00593">
    <property type="entry name" value="TonB_dep_Rec_b-barrel"/>
    <property type="match status" value="1"/>
</dbReference>
<comment type="subcellular location">
    <subcellularLocation>
        <location evidence="1 10">Cell outer membrane</location>
        <topology evidence="1 10">Multi-pass membrane protein</topology>
    </subcellularLocation>
</comment>
<evidence type="ECO:0000256" key="7">
    <source>
        <dbReference type="ARBA" id="ARBA00023136"/>
    </source>
</evidence>
<dbReference type="InterPro" id="IPR036942">
    <property type="entry name" value="Beta-barrel_TonB_sf"/>
</dbReference>
<reference evidence="15" key="2">
    <citation type="journal article" date="2021" name="Sci. Rep.">
        <title>The distribution of antibiotic resistance genes in chicken gut microbiota commensals.</title>
        <authorList>
            <person name="Juricova H."/>
            <person name="Matiasovicova J."/>
            <person name="Kubasova T."/>
            <person name="Cejkova D."/>
            <person name="Rychlik I."/>
        </authorList>
    </citation>
    <scope>NUCLEOTIDE SEQUENCE</scope>
    <source>
        <strain evidence="15">An824</strain>
    </source>
</reference>
<evidence type="ECO:0000256" key="3">
    <source>
        <dbReference type="ARBA" id="ARBA00022452"/>
    </source>
</evidence>
<protein>
    <submittedName>
        <fullName evidence="15">TonB-dependent receptor</fullName>
    </submittedName>
</protein>
<evidence type="ECO:0000313" key="15">
    <source>
        <dbReference type="EMBL" id="MBM6674246.1"/>
    </source>
</evidence>
<evidence type="ECO:0000259" key="14">
    <source>
        <dbReference type="Pfam" id="PF07715"/>
    </source>
</evidence>
<accession>A0A939B7W8</accession>
<dbReference type="GO" id="GO:0015344">
    <property type="term" value="F:siderophore uptake transmembrane transporter activity"/>
    <property type="evidence" value="ECO:0007669"/>
    <property type="project" value="TreeGrafter"/>
</dbReference>
<feature type="domain" description="TonB-dependent receptor-like beta-barrel" evidence="13">
    <location>
        <begin position="254"/>
        <end position="691"/>
    </location>
</feature>
<evidence type="ECO:0000256" key="8">
    <source>
        <dbReference type="ARBA" id="ARBA00023170"/>
    </source>
</evidence>